<sequence>MTDVTPTSTSLHDLDGTYAIDASHSRVGFSTRHAMVTKVRGAFNEIEGSATTGPGLQDASVQLTMQVASVDTRSADRDGHLRSPDFFDVENYPTMTFTSTEVTAVDDDTLRVTGDLTIKDVTRPVTVDFEYAGAATDPFGNQRIGFEGSTVVNRKDFGLTWNAALETGGVLVAEKVTLEFEISAIKSV</sequence>
<evidence type="ECO:0000313" key="3">
    <source>
        <dbReference type="EMBL" id="KUG58353.1"/>
    </source>
</evidence>
<dbReference type="InterPro" id="IPR036761">
    <property type="entry name" value="TTHA0802/YceI-like_sf"/>
</dbReference>
<dbReference type="SMART" id="SM00867">
    <property type="entry name" value="YceI"/>
    <property type="match status" value="1"/>
</dbReference>
<dbReference type="STRING" id="767452.AVL62_10555"/>
<organism evidence="3 4">
    <name type="scientific">Serinicoccus chungangensis</name>
    <dbReference type="NCBI Taxonomy" id="767452"/>
    <lineage>
        <taxon>Bacteria</taxon>
        <taxon>Bacillati</taxon>
        <taxon>Actinomycetota</taxon>
        <taxon>Actinomycetes</taxon>
        <taxon>Micrococcales</taxon>
        <taxon>Ornithinimicrobiaceae</taxon>
        <taxon>Serinicoccus</taxon>
    </lineage>
</organism>
<accession>A0A0W8IEJ5</accession>
<dbReference type="SUPFAM" id="SSF101874">
    <property type="entry name" value="YceI-like"/>
    <property type="match status" value="1"/>
</dbReference>
<feature type="domain" description="Lipid/polyisoprenoid-binding YceI-like" evidence="2">
    <location>
        <begin position="17"/>
        <end position="185"/>
    </location>
</feature>
<proteinExistence type="inferred from homology"/>
<dbReference type="InterPro" id="IPR007372">
    <property type="entry name" value="Lipid/polyisoprenoid-bd_YceI"/>
</dbReference>
<dbReference type="Pfam" id="PF04264">
    <property type="entry name" value="YceI"/>
    <property type="match status" value="1"/>
</dbReference>
<dbReference type="AlphaFoldDB" id="A0A0W8IEJ5"/>
<protein>
    <submittedName>
        <fullName evidence="3">Polyisoprenoid-binding protein</fullName>
    </submittedName>
</protein>
<dbReference type="OrthoDB" id="9811006at2"/>
<dbReference type="Gene3D" id="2.40.128.110">
    <property type="entry name" value="Lipid/polyisoprenoid-binding, YceI-like"/>
    <property type="match status" value="1"/>
</dbReference>
<comment type="similarity">
    <text evidence="1">Belongs to the UPF0312 family.</text>
</comment>
<dbReference type="EMBL" id="LQBL01000003">
    <property type="protein sequence ID" value="KUG58353.1"/>
    <property type="molecule type" value="Genomic_DNA"/>
</dbReference>
<dbReference type="PANTHER" id="PTHR34406">
    <property type="entry name" value="PROTEIN YCEI"/>
    <property type="match status" value="1"/>
</dbReference>
<gene>
    <name evidence="3" type="ORF">AVL62_10555</name>
</gene>
<dbReference type="PANTHER" id="PTHR34406:SF1">
    <property type="entry name" value="PROTEIN YCEI"/>
    <property type="match status" value="1"/>
</dbReference>
<evidence type="ECO:0000259" key="2">
    <source>
        <dbReference type="SMART" id="SM00867"/>
    </source>
</evidence>
<reference evidence="3 4" key="1">
    <citation type="submission" date="2015-12" db="EMBL/GenBank/DDBJ databases">
        <title>Serinicoccus chungangenesis strain CD08_5 genome sequencing and assembly.</title>
        <authorList>
            <person name="Chander A.M."/>
            <person name="Kaur G."/>
            <person name="Nair G.R."/>
            <person name="Dhawan D.K."/>
            <person name="Kochhar R.K."/>
            <person name="Mayilraj S."/>
            <person name="Bhadada S.K."/>
        </authorList>
    </citation>
    <scope>NUCLEOTIDE SEQUENCE [LARGE SCALE GENOMIC DNA]</scope>
    <source>
        <strain evidence="3 4">CD08_5</strain>
    </source>
</reference>
<name>A0A0W8IEJ5_9MICO</name>
<evidence type="ECO:0000313" key="4">
    <source>
        <dbReference type="Proteomes" id="UP000054837"/>
    </source>
</evidence>
<dbReference type="Proteomes" id="UP000054837">
    <property type="component" value="Unassembled WGS sequence"/>
</dbReference>
<keyword evidence="4" id="KW-1185">Reference proteome</keyword>
<dbReference type="RefSeq" id="WP_058890030.1">
    <property type="nucleotide sequence ID" value="NZ_LQBL01000003.1"/>
</dbReference>
<comment type="caution">
    <text evidence="3">The sequence shown here is derived from an EMBL/GenBank/DDBJ whole genome shotgun (WGS) entry which is preliminary data.</text>
</comment>
<evidence type="ECO:0000256" key="1">
    <source>
        <dbReference type="ARBA" id="ARBA00008812"/>
    </source>
</evidence>